<dbReference type="AlphaFoldDB" id="A0A2B4RRT9"/>
<dbReference type="EMBL" id="LSMT01000357">
    <property type="protein sequence ID" value="PFX19519.1"/>
    <property type="molecule type" value="Genomic_DNA"/>
</dbReference>
<sequence length="238" mass="27329">MAASSSTSCRWKDALVSLLLESVRDRESLWNSRSEKYKNRNTKNKEHEEILAILREDWPDVELPAIKAKIQSLRIFYREEVRKIKKSKGTGTGVKDIYVSKWKFFEQCSFLDEVICAKHKTMTNVEEFEDYHVVDDNLDTATETESFQSVASSETAANAQKDLVQASSKEEVEDEWDIFGKDVANSLRNLGDKNLQRKVKFVVQSAIFQATERPMTAFHQQYAFNDGGSFTAQLRSSF</sequence>
<dbReference type="PANTHER" id="PTHR21505">
    <property type="entry name" value="MADF DOMAIN-CONTAINING PROTEIN-RELATED"/>
    <property type="match status" value="1"/>
</dbReference>
<dbReference type="SMART" id="SM00595">
    <property type="entry name" value="MADF"/>
    <property type="match status" value="1"/>
</dbReference>
<dbReference type="PROSITE" id="PS51029">
    <property type="entry name" value="MADF"/>
    <property type="match status" value="1"/>
</dbReference>
<reference evidence="3" key="1">
    <citation type="journal article" date="2017" name="bioRxiv">
        <title>Comparative analysis of the genomes of Stylophora pistillata and Acropora digitifera provides evidence for extensive differences between species of corals.</title>
        <authorList>
            <person name="Voolstra C.R."/>
            <person name="Li Y."/>
            <person name="Liew Y.J."/>
            <person name="Baumgarten S."/>
            <person name="Zoccola D."/>
            <person name="Flot J.-F."/>
            <person name="Tambutte S."/>
            <person name="Allemand D."/>
            <person name="Aranda M."/>
        </authorList>
    </citation>
    <scope>NUCLEOTIDE SEQUENCE [LARGE SCALE GENOMIC DNA]</scope>
</reference>
<evidence type="ECO:0000313" key="2">
    <source>
        <dbReference type="EMBL" id="PFX19519.1"/>
    </source>
</evidence>
<feature type="domain" description="MADF" evidence="1">
    <location>
        <begin position="18"/>
        <end position="116"/>
    </location>
</feature>
<keyword evidence="3" id="KW-1185">Reference proteome</keyword>
<evidence type="ECO:0000313" key="3">
    <source>
        <dbReference type="Proteomes" id="UP000225706"/>
    </source>
</evidence>
<accession>A0A2B4RRT9</accession>
<dbReference type="InterPro" id="IPR006578">
    <property type="entry name" value="MADF-dom"/>
</dbReference>
<dbReference type="Pfam" id="PF10545">
    <property type="entry name" value="MADF_DNA_bdg"/>
    <property type="match status" value="1"/>
</dbReference>
<dbReference type="Proteomes" id="UP000225706">
    <property type="component" value="Unassembled WGS sequence"/>
</dbReference>
<comment type="caution">
    <text evidence="2">The sequence shown here is derived from an EMBL/GenBank/DDBJ whole genome shotgun (WGS) entry which is preliminary data.</text>
</comment>
<organism evidence="2 3">
    <name type="scientific">Stylophora pistillata</name>
    <name type="common">Smooth cauliflower coral</name>
    <dbReference type="NCBI Taxonomy" id="50429"/>
    <lineage>
        <taxon>Eukaryota</taxon>
        <taxon>Metazoa</taxon>
        <taxon>Cnidaria</taxon>
        <taxon>Anthozoa</taxon>
        <taxon>Hexacorallia</taxon>
        <taxon>Scleractinia</taxon>
        <taxon>Astrocoeniina</taxon>
        <taxon>Pocilloporidae</taxon>
        <taxon>Stylophora</taxon>
    </lineage>
</organism>
<dbReference type="PANTHER" id="PTHR21505:SF12">
    <property type="entry name" value="MADF DOMAIN-CONTAINING PROTEIN-RELATED"/>
    <property type="match status" value="1"/>
</dbReference>
<protein>
    <recommendedName>
        <fullName evidence="1">MADF domain-containing protein</fullName>
    </recommendedName>
</protein>
<evidence type="ECO:0000259" key="1">
    <source>
        <dbReference type="PROSITE" id="PS51029"/>
    </source>
</evidence>
<name>A0A2B4RRT9_STYPI</name>
<proteinExistence type="predicted"/>
<gene>
    <name evidence="2" type="ORF">AWC38_SpisGene16067</name>
</gene>